<keyword evidence="2" id="KW-0808">Transferase</keyword>
<keyword evidence="9" id="KW-0449">Lipoprotein</keyword>
<proteinExistence type="predicted"/>
<evidence type="ECO:0000313" key="9">
    <source>
        <dbReference type="EMBL" id="GEC21214.1"/>
    </source>
</evidence>
<dbReference type="RefSeq" id="WP_141279958.1">
    <property type="nucleotide sequence ID" value="NZ_BAAARZ010000009.1"/>
</dbReference>
<keyword evidence="4 7" id="KW-0573">Peptidoglycan synthesis</keyword>
<evidence type="ECO:0000313" key="10">
    <source>
        <dbReference type="Proteomes" id="UP000320338"/>
    </source>
</evidence>
<keyword evidence="10" id="KW-1185">Reference proteome</keyword>
<dbReference type="EMBL" id="BJNG01000030">
    <property type="protein sequence ID" value="GEC21214.1"/>
    <property type="molecule type" value="Genomic_DNA"/>
</dbReference>
<dbReference type="InterPro" id="IPR050979">
    <property type="entry name" value="LD-transpeptidase"/>
</dbReference>
<dbReference type="PANTHER" id="PTHR30582:SF2">
    <property type="entry name" value="L,D-TRANSPEPTIDASE YCIB-RELATED"/>
    <property type="match status" value="1"/>
</dbReference>
<gene>
    <name evidence="9" type="ORF">PHY01_34970</name>
</gene>
<dbReference type="PANTHER" id="PTHR30582">
    <property type="entry name" value="L,D-TRANSPEPTIDASE"/>
    <property type="match status" value="1"/>
</dbReference>
<dbReference type="GO" id="GO:0018104">
    <property type="term" value="P:peptidoglycan-protein cross-linking"/>
    <property type="evidence" value="ECO:0007669"/>
    <property type="project" value="TreeGrafter"/>
</dbReference>
<comment type="pathway">
    <text evidence="1 7">Cell wall biogenesis; peptidoglycan biosynthesis.</text>
</comment>
<dbReference type="GO" id="GO:0071972">
    <property type="term" value="F:peptidoglycan L,D-transpeptidase activity"/>
    <property type="evidence" value="ECO:0007669"/>
    <property type="project" value="TreeGrafter"/>
</dbReference>
<dbReference type="Gene3D" id="2.60.40.3710">
    <property type="match status" value="1"/>
</dbReference>
<dbReference type="PROSITE" id="PS52029">
    <property type="entry name" value="LD_TPASE"/>
    <property type="match status" value="1"/>
</dbReference>
<dbReference type="GO" id="GO:0071555">
    <property type="term" value="P:cell wall organization"/>
    <property type="evidence" value="ECO:0007669"/>
    <property type="project" value="UniProtKB-UniRule"/>
</dbReference>
<organism evidence="9 10">
    <name type="scientific">Pseudonocardia hydrocarbonoxydans</name>
    <dbReference type="NCBI Taxonomy" id="76726"/>
    <lineage>
        <taxon>Bacteria</taxon>
        <taxon>Bacillati</taxon>
        <taxon>Actinomycetota</taxon>
        <taxon>Actinomycetes</taxon>
        <taxon>Pseudonocardiales</taxon>
        <taxon>Pseudonocardiaceae</taxon>
        <taxon>Pseudonocardia</taxon>
    </lineage>
</organism>
<dbReference type="InterPro" id="IPR038063">
    <property type="entry name" value="Transpep_catalytic_dom"/>
</dbReference>
<keyword evidence="5" id="KW-0012">Acyltransferase</keyword>
<evidence type="ECO:0000256" key="7">
    <source>
        <dbReference type="PROSITE-ProRule" id="PRU01373"/>
    </source>
</evidence>
<protein>
    <submittedName>
        <fullName evidence="9">Lipoprotein</fullName>
    </submittedName>
</protein>
<evidence type="ECO:0000256" key="5">
    <source>
        <dbReference type="ARBA" id="ARBA00023315"/>
    </source>
</evidence>
<keyword evidence="3 7" id="KW-0133">Cell shape</keyword>
<accession>A0A4Y3WR08</accession>
<feature type="domain" description="L,D-TPase catalytic" evidence="8">
    <location>
        <begin position="235"/>
        <end position="355"/>
    </location>
</feature>
<evidence type="ECO:0000256" key="3">
    <source>
        <dbReference type="ARBA" id="ARBA00022960"/>
    </source>
</evidence>
<dbReference type="SUPFAM" id="SSF141523">
    <property type="entry name" value="L,D-transpeptidase catalytic domain-like"/>
    <property type="match status" value="1"/>
</dbReference>
<dbReference type="InterPro" id="IPR041280">
    <property type="entry name" value="Big_10"/>
</dbReference>
<keyword evidence="6 7" id="KW-0961">Cell wall biogenesis/degradation</keyword>
<dbReference type="InterPro" id="IPR005490">
    <property type="entry name" value="LD_TPept_cat_dom"/>
</dbReference>
<evidence type="ECO:0000256" key="4">
    <source>
        <dbReference type="ARBA" id="ARBA00022984"/>
    </source>
</evidence>
<sequence length="384" mass="40113">MRRALIATAVFLVGALGVATVTWVGAAGSTAPPVPGVSVVHEPAVGATDVGPAAPATVSVAGGTLDAVALTGPDGAAVEGAPGDGGASWSTTADLAYDTTYTWSGTARGPDGRAVPVDGAFTTVAPADVVRGVLDIGDGRTVGIAAPIGIQFDAHVEDRAAVERALSVRTSVPVEGSWGWLPDENGGSRVHWRPAEYWPPYTQVTVTADLFGVAYGGGAYGRADVTSTFSIGRAQIVRADVNSHRMLVFRDGEQVADYPASYGLSGDPDRTTRSGIHVVTERFTDKRMVSERYGYDLVEKWAVRISNNGEFIHANPASSAAQGSSNVTHGCVNLSTADARAYYDTALYGDPVEVTGTDVPLAERDGDIWDWTLSYDRWRGLSAL</sequence>
<dbReference type="UniPathway" id="UPA00219"/>
<feature type="active site" description="Proton donor/acceptor" evidence="7">
    <location>
        <position position="313"/>
    </location>
</feature>
<dbReference type="CDD" id="cd16913">
    <property type="entry name" value="YkuD_like"/>
    <property type="match status" value="1"/>
</dbReference>
<feature type="active site" description="Nucleophile" evidence="7">
    <location>
        <position position="331"/>
    </location>
</feature>
<evidence type="ECO:0000259" key="8">
    <source>
        <dbReference type="PROSITE" id="PS52029"/>
    </source>
</evidence>
<dbReference type="Gene3D" id="2.60.40.3780">
    <property type="match status" value="1"/>
</dbReference>
<dbReference type="GO" id="GO:0016746">
    <property type="term" value="F:acyltransferase activity"/>
    <property type="evidence" value="ECO:0007669"/>
    <property type="project" value="UniProtKB-KW"/>
</dbReference>
<evidence type="ECO:0000256" key="1">
    <source>
        <dbReference type="ARBA" id="ARBA00004752"/>
    </source>
</evidence>
<evidence type="ECO:0000256" key="2">
    <source>
        <dbReference type="ARBA" id="ARBA00022679"/>
    </source>
</evidence>
<dbReference type="GO" id="GO:0008360">
    <property type="term" value="P:regulation of cell shape"/>
    <property type="evidence" value="ECO:0007669"/>
    <property type="project" value="UniProtKB-UniRule"/>
</dbReference>
<dbReference type="OrthoDB" id="5242354at2"/>
<reference evidence="9 10" key="1">
    <citation type="submission" date="2019-06" db="EMBL/GenBank/DDBJ databases">
        <title>Whole genome shotgun sequence of Pseudonocardia hydrocarbonoxydans NBRC 14498.</title>
        <authorList>
            <person name="Hosoyama A."/>
            <person name="Uohara A."/>
            <person name="Ohji S."/>
            <person name="Ichikawa N."/>
        </authorList>
    </citation>
    <scope>NUCLEOTIDE SEQUENCE [LARGE SCALE GENOMIC DNA]</scope>
    <source>
        <strain evidence="9 10">NBRC 14498</strain>
    </source>
</reference>
<dbReference type="Pfam" id="PF17964">
    <property type="entry name" value="Big_10"/>
    <property type="match status" value="1"/>
</dbReference>
<dbReference type="Gene3D" id="2.40.440.10">
    <property type="entry name" value="L,D-transpeptidase catalytic domain-like"/>
    <property type="match status" value="1"/>
</dbReference>
<dbReference type="Proteomes" id="UP000320338">
    <property type="component" value="Unassembled WGS sequence"/>
</dbReference>
<dbReference type="AlphaFoldDB" id="A0A4Y3WR08"/>
<dbReference type="Pfam" id="PF03734">
    <property type="entry name" value="YkuD"/>
    <property type="match status" value="1"/>
</dbReference>
<name>A0A4Y3WR08_9PSEU</name>
<evidence type="ECO:0000256" key="6">
    <source>
        <dbReference type="ARBA" id="ARBA00023316"/>
    </source>
</evidence>
<dbReference type="GO" id="GO:0005576">
    <property type="term" value="C:extracellular region"/>
    <property type="evidence" value="ECO:0007669"/>
    <property type="project" value="TreeGrafter"/>
</dbReference>
<comment type="caution">
    <text evidence="9">The sequence shown here is derived from an EMBL/GenBank/DDBJ whole genome shotgun (WGS) entry which is preliminary data.</text>
</comment>
<dbReference type="CDD" id="cd13432">
    <property type="entry name" value="LDT_IgD_like_2"/>
    <property type="match status" value="1"/>
</dbReference>